<feature type="region of interest" description="Disordered" evidence="1">
    <location>
        <begin position="97"/>
        <end position="130"/>
    </location>
</feature>
<protein>
    <submittedName>
        <fullName evidence="2 4">Uncharacterized protein</fullName>
    </submittedName>
</protein>
<evidence type="ECO:0000313" key="4">
    <source>
        <dbReference type="WBParaSite" id="ECPE_0000868801-mRNA-1"/>
    </source>
</evidence>
<name>A0A183ANX7_9TREM</name>
<accession>A0A183ANX7</accession>
<organism evidence="4">
    <name type="scientific">Echinostoma caproni</name>
    <dbReference type="NCBI Taxonomy" id="27848"/>
    <lineage>
        <taxon>Eukaryota</taxon>
        <taxon>Metazoa</taxon>
        <taxon>Spiralia</taxon>
        <taxon>Lophotrochozoa</taxon>
        <taxon>Platyhelminthes</taxon>
        <taxon>Trematoda</taxon>
        <taxon>Digenea</taxon>
        <taxon>Plagiorchiida</taxon>
        <taxon>Echinostomata</taxon>
        <taxon>Echinostomatoidea</taxon>
        <taxon>Echinostomatidae</taxon>
        <taxon>Echinostoma</taxon>
    </lineage>
</organism>
<evidence type="ECO:0000256" key="1">
    <source>
        <dbReference type="SAM" id="MobiDB-lite"/>
    </source>
</evidence>
<dbReference type="AlphaFoldDB" id="A0A183ANX7"/>
<sequence length="201" mass="21875">MRYHTFNASALNNALDQMFIKANTTTPESGTAKARVASTEDVPIRLERRVSPPVTKPVDLSKSARCTSKAALFHRQSIDATQLVRQSLRPDALGDTCVHTDQTTMNSKPSDPNSEAWRYKEWPPTSTQTDTRKFLSTAEIDMAPVPPPRRMSACAVVSRQPPPYPFTAFQSGPVISTGATGSSDSRLSSGRDNPVPKSVGN</sequence>
<feature type="compositionally biased region" description="Polar residues" evidence="1">
    <location>
        <begin position="99"/>
        <end position="113"/>
    </location>
</feature>
<gene>
    <name evidence="2" type="ORF">ECPE_LOCUS8663</name>
</gene>
<feature type="compositionally biased region" description="Polar residues" evidence="1">
    <location>
        <begin position="168"/>
        <end position="180"/>
    </location>
</feature>
<dbReference type="WBParaSite" id="ECPE_0000868801-mRNA-1">
    <property type="protein sequence ID" value="ECPE_0000868801-mRNA-1"/>
    <property type="gene ID" value="ECPE_0000868801"/>
</dbReference>
<dbReference type="Proteomes" id="UP000272942">
    <property type="component" value="Unassembled WGS sequence"/>
</dbReference>
<keyword evidence="3" id="KW-1185">Reference proteome</keyword>
<dbReference type="EMBL" id="UZAN01046279">
    <property type="protein sequence ID" value="VDP83975.1"/>
    <property type="molecule type" value="Genomic_DNA"/>
</dbReference>
<feature type="compositionally biased region" description="Low complexity" evidence="1">
    <location>
        <begin position="181"/>
        <end position="192"/>
    </location>
</feature>
<feature type="region of interest" description="Disordered" evidence="1">
    <location>
        <begin position="165"/>
        <end position="201"/>
    </location>
</feature>
<evidence type="ECO:0000313" key="3">
    <source>
        <dbReference type="Proteomes" id="UP000272942"/>
    </source>
</evidence>
<evidence type="ECO:0000313" key="2">
    <source>
        <dbReference type="EMBL" id="VDP83975.1"/>
    </source>
</evidence>
<reference evidence="2 3" key="2">
    <citation type="submission" date="2018-11" db="EMBL/GenBank/DDBJ databases">
        <authorList>
            <consortium name="Pathogen Informatics"/>
        </authorList>
    </citation>
    <scope>NUCLEOTIDE SEQUENCE [LARGE SCALE GENOMIC DNA]</scope>
    <source>
        <strain evidence="2 3">Egypt</strain>
    </source>
</reference>
<proteinExistence type="predicted"/>
<reference evidence="4" key="1">
    <citation type="submission" date="2016-06" db="UniProtKB">
        <authorList>
            <consortium name="WormBaseParasite"/>
        </authorList>
    </citation>
    <scope>IDENTIFICATION</scope>
</reference>